<dbReference type="Proteomes" id="UP000651085">
    <property type="component" value="Unassembled WGS sequence"/>
</dbReference>
<organism evidence="2 3">
    <name type="scientific">Jilunia laotingensis</name>
    <dbReference type="NCBI Taxonomy" id="2763675"/>
    <lineage>
        <taxon>Bacteria</taxon>
        <taxon>Pseudomonadati</taxon>
        <taxon>Bacteroidota</taxon>
        <taxon>Bacteroidia</taxon>
        <taxon>Bacteroidales</taxon>
        <taxon>Bacteroidaceae</taxon>
        <taxon>Jilunia</taxon>
    </lineage>
</organism>
<protein>
    <submittedName>
        <fullName evidence="2">Uncharacterized protein</fullName>
    </submittedName>
</protein>
<sequence length="334" mass="38286">MAHRSFIYIVFVLGCFLCCISCNQRKEAYFYVRYKGLDIVNGSVAYLWRYSGDLTVNDSDYNKGPIGKSMVVDGQVGFAGPEDTTHMYRIEIGGEGAFFYPERGDLTVTYTAPGDSVVAHQSSNPNSLNMQLWNLYHKGDPSVEQVRNVLFANIRNAIGCYLLDDRAVVYPDELELLYNRSNEEMRHNTSVLKVLGRQLDATHLLNEGDLFIDFKQKNLEGSFVCFADIAGKGDPVALLFWMKDRELMPLRNEIECLKTKYPAIRLVIVTTCFQTPPGEAFLRTLKEEPHVTVLDDNYRFEESVRWLYRIHNTNFNYEYLFDGEGRLIGRKPVV</sequence>
<reference evidence="2" key="1">
    <citation type="submission" date="2020-08" db="EMBL/GenBank/DDBJ databases">
        <title>Genome public.</title>
        <authorList>
            <person name="Liu C."/>
            <person name="Sun Q."/>
        </authorList>
    </citation>
    <scope>NUCLEOTIDE SEQUENCE</scope>
    <source>
        <strain evidence="2">N12</strain>
    </source>
</reference>
<evidence type="ECO:0000313" key="3">
    <source>
        <dbReference type="Proteomes" id="UP000651085"/>
    </source>
</evidence>
<proteinExistence type="predicted"/>
<comment type="caution">
    <text evidence="2">The sequence shown here is derived from an EMBL/GenBank/DDBJ whole genome shotgun (WGS) entry which is preliminary data.</text>
</comment>
<keyword evidence="3" id="KW-1185">Reference proteome</keyword>
<evidence type="ECO:0000256" key="1">
    <source>
        <dbReference type="SAM" id="Phobius"/>
    </source>
</evidence>
<keyword evidence="1" id="KW-1133">Transmembrane helix</keyword>
<dbReference type="AlphaFoldDB" id="A0A926F794"/>
<feature type="transmembrane region" description="Helical" evidence="1">
    <location>
        <begin position="6"/>
        <end position="23"/>
    </location>
</feature>
<accession>A0A926F794</accession>
<evidence type="ECO:0000313" key="2">
    <source>
        <dbReference type="EMBL" id="MBC8593194.1"/>
    </source>
</evidence>
<keyword evidence="1" id="KW-0472">Membrane</keyword>
<name>A0A926F794_9BACT</name>
<dbReference type="EMBL" id="JACRTF010000001">
    <property type="protein sequence ID" value="MBC8593194.1"/>
    <property type="molecule type" value="Genomic_DNA"/>
</dbReference>
<gene>
    <name evidence="2" type="ORF">H8744_08000</name>
</gene>
<dbReference type="RefSeq" id="WP_262434342.1">
    <property type="nucleotide sequence ID" value="NZ_JACRTF010000001.1"/>
</dbReference>
<keyword evidence="1" id="KW-0812">Transmembrane</keyword>
<dbReference type="PROSITE" id="PS51257">
    <property type="entry name" value="PROKAR_LIPOPROTEIN"/>
    <property type="match status" value="1"/>
</dbReference>